<dbReference type="InterPro" id="IPR020051">
    <property type="entry name" value="SagB-type_dehydrogenase"/>
</dbReference>
<dbReference type="NCBIfam" id="TIGR03605">
    <property type="entry name" value="antibiot_sagB"/>
    <property type="match status" value="1"/>
</dbReference>
<dbReference type="AlphaFoldDB" id="A0A0N9IA06"/>
<dbReference type="KEGG" id="kphy:AOZ06_37840"/>
<dbReference type="EMBL" id="CP012752">
    <property type="protein sequence ID" value="ALG11870.1"/>
    <property type="molecule type" value="Genomic_DNA"/>
</dbReference>
<dbReference type="InterPro" id="IPR029479">
    <property type="entry name" value="Nitroreductase"/>
</dbReference>
<name>A0A0N9IA06_9PSEU</name>
<gene>
    <name evidence="2" type="ORF">AOZ06_37840</name>
</gene>
<accession>A0A0N9IA06</accession>
<reference evidence="2 3" key="1">
    <citation type="submission" date="2015-07" db="EMBL/GenBank/DDBJ databases">
        <title>Genome sequencing of Kibdelosporangium phytohabitans.</title>
        <authorList>
            <person name="Qin S."/>
            <person name="Xing K."/>
        </authorList>
    </citation>
    <scope>NUCLEOTIDE SEQUENCE [LARGE SCALE GENOMIC DNA]</scope>
    <source>
        <strain evidence="2 3">KLBMP1111</strain>
    </source>
</reference>
<dbReference type="PANTHER" id="PTHR43745">
    <property type="entry name" value="NITROREDUCTASE MJ1384-RELATED"/>
    <property type="match status" value="1"/>
</dbReference>
<proteinExistence type="predicted"/>
<dbReference type="Pfam" id="PF00881">
    <property type="entry name" value="Nitroreductase"/>
    <property type="match status" value="1"/>
</dbReference>
<dbReference type="Proteomes" id="UP000063699">
    <property type="component" value="Chromosome"/>
</dbReference>
<dbReference type="CDD" id="cd02142">
    <property type="entry name" value="McbC_SagB-like_oxidoreductase"/>
    <property type="match status" value="1"/>
</dbReference>
<evidence type="ECO:0000259" key="1">
    <source>
        <dbReference type="Pfam" id="PF00881"/>
    </source>
</evidence>
<organism evidence="2 3">
    <name type="scientific">Kibdelosporangium phytohabitans</name>
    <dbReference type="NCBI Taxonomy" id="860235"/>
    <lineage>
        <taxon>Bacteria</taxon>
        <taxon>Bacillati</taxon>
        <taxon>Actinomycetota</taxon>
        <taxon>Actinomycetes</taxon>
        <taxon>Pseudonocardiales</taxon>
        <taxon>Pseudonocardiaceae</taxon>
        <taxon>Kibdelosporangium</taxon>
    </lineage>
</organism>
<protein>
    <recommendedName>
        <fullName evidence="1">Nitroreductase domain-containing protein</fullName>
    </recommendedName>
</protein>
<dbReference type="RefSeq" id="WP_054293766.1">
    <property type="nucleotide sequence ID" value="NZ_CP012752.1"/>
</dbReference>
<dbReference type="PANTHER" id="PTHR43745:SF2">
    <property type="entry name" value="NITROREDUCTASE MJ1384-RELATED"/>
    <property type="match status" value="1"/>
</dbReference>
<evidence type="ECO:0000313" key="3">
    <source>
        <dbReference type="Proteomes" id="UP000063699"/>
    </source>
</evidence>
<dbReference type="STRING" id="860235.AOZ06_37840"/>
<dbReference type="InterPro" id="IPR052544">
    <property type="entry name" value="Bacteriocin_Proc_Enz"/>
</dbReference>
<dbReference type="SUPFAM" id="SSF55469">
    <property type="entry name" value="FMN-dependent nitroreductase-like"/>
    <property type="match status" value="1"/>
</dbReference>
<dbReference type="InterPro" id="IPR000415">
    <property type="entry name" value="Nitroreductase-like"/>
</dbReference>
<keyword evidence="3" id="KW-1185">Reference proteome</keyword>
<dbReference type="Gene3D" id="3.40.109.10">
    <property type="entry name" value="NADH Oxidase"/>
    <property type="match status" value="1"/>
</dbReference>
<dbReference type="GO" id="GO:0016491">
    <property type="term" value="F:oxidoreductase activity"/>
    <property type="evidence" value="ECO:0007669"/>
    <property type="project" value="InterPro"/>
</dbReference>
<feature type="domain" description="Nitroreductase" evidence="1">
    <location>
        <begin position="176"/>
        <end position="355"/>
    </location>
</feature>
<sequence length="360" mass="39903">MSDDAARVRVSSCGISYWRSGKLIWDDTVAHRQFALVDGTEAVLRWFHDWKPLESISDIPGEPAQIARYRRVAGVFLAHDILVAEGSQRHRFEAAADVAWRPWGRLAPAFHFATRILADGEFNTDDDYRVLLEENLKQGPAPRAHHTFANVGARIVALPDRAEATWQERDLVDVLYQRRSDRKFAETPIPLASAGALLQISAGIVAIDERTQTVFKTSPSGGGRHPTEVYVYARAVEGVEPGTYHYNPTAHTLEHIGGTRTDDDLGAIAGDQQWAGTAGMIVFFTSVLERSMWRYHAPRTYRLLHMDVGHVSQTVYLLATALGLGVTFTSAMRDELVEQLLGVEPNDEVVMGCAVIGTKV</sequence>
<evidence type="ECO:0000313" key="2">
    <source>
        <dbReference type="EMBL" id="ALG11870.1"/>
    </source>
</evidence>